<evidence type="ECO:0000313" key="2">
    <source>
        <dbReference type="Proteomes" id="UP000078540"/>
    </source>
</evidence>
<accession>A0A195B960</accession>
<feature type="non-terminal residue" evidence="1">
    <location>
        <position position="1"/>
    </location>
</feature>
<keyword evidence="2" id="KW-1185">Reference proteome</keyword>
<organism evidence="1 2">
    <name type="scientific">Atta colombica</name>
    <dbReference type="NCBI Taxonomy" id="520822"/>
    <lineage>
        <taxon>Eukaryota</taxon>
        <taxon>Metazoa</taxon>
        <taxon>Ecdysozoa</taxon>
        <taxon>Arthropoda</taxon>
        <taxon>Hexapoda</taxon>
        <taxon>Insecta</taxon>
        <taxon>Pterygota</taxon>
        <taxon>Neoptera</taxon>
        <taxon>Endopterygota</taxon>
        <taxon>Hymenoptera</taxon>
        <taxon>Apocrita</taxon>
        <taxon>Aculeata</taxon>
        <taxon>Formicoidea</taxon>
        <taxon>Formicidae</taxon>
        <taxon>Myrmicinae</taxon>
        <taxon>Atta</taxon>
    </lineage>
</organism>
<gene>
    <name evidence="1" type="ORF">ALC53_08766</name>
</gene>
<evidence type="ECO:0000313" key="1">
    <source>
        <dbReference type="EMBL" id="KYM80765.1"/>
    </source>
</evidence>
<dbReference type="Proteomes" id="UP000078540">
    <property type="component" value="Unassembled WGS sequence"/>
</dbReference>
<reference evidence="1 2" key="1">
    <citation type="submission" date="2015-09" db="EMBL/GenBank/DDBJ databases">
        <title>Atta colombica WGS genome.</title>
        <authorList>
            <person name="Nygaard S."/>
            <person name="Hu H."/>
            <person name="Boomsma J."/>
            <person name="Zhang G."/>
        </authorList>
    </citation>
    <scope>NUCLEOTIDE SEQUENCE [LARGE SCALE GENOMIC DNA]</scope>
    <source>
        <strain evidence="1">Treedump-2</strain>
        <tissue evidence="1">Whole body</tissue>
    </source>
</reference>
<proteinExistence type="predicted"/>
<protein>
    <submittedName>
        <fullName evidence="1">Uncharacterized protein</fullName>
    </submittedName>
</protein>
<sequence length="95" mass="11549">ESKNWREQIKEKGEKIMDDKERVRERKRKFMEILNMYWIKVFYGMSRDGCVAKYPADLIRSSRELREHRGIYKPALVHTILLFIPLRMSADSQMR</sequence>
<name>A0A195B960_9HYME</name>
<dbReference type="AlphaFoldDB" id="A0A195B960"/>
<dbReference type="EMBL" id="KQ976556">
    <property type="protein sequence ID" value="KYM80765.1"/>
    <property type="molecule type" value="Genomic_DNA"/>
</dbReference>